<gene>
    <name evidence="4" type="ORF">AWH56_012250</name>
    <name evidence="3" type="ORF">AWH56_14130</name>
</gene>
<feature type="compositionally biased region" description="Low complexity" evidence="1">
    <location>
        <begin position="23"/>
        <end position="37"/>
    </location>
</feature>
<reference evidence="4 5" key="2">
    <citation type="journal article" date="2017" name="Genome Announc.">
        <title>Draft Genome Sequences of Four Alkaliphilic Bacteria Belonging to the Anaerobacillus Genus.</title>
        <authorList>
            <person name="Bassil N.M."/>
            <person name="Lloyd J.R."/>
        </authorList>
    </citation>
    <scope>NUCLEOTIDE SEQUENCE [LARGE SCALE GENOMIC DNA]</scope>
    <source>
        <strain evidence="4 5">NB2006</strain>
    </source>
</reference>
<evidence type="ECO:0000313" key="4">
    <source>
        <dbReference type="EMBL" id="QOY38234.1"/>
    </source>
</evidence>
<feature type="chain" id="PRO_5038219855" evidence="2">
    <location>
        <begin position="23"/>
        <end position="363"/>
    </location>
</feature>
<dbReference type="RefSeq" id="WP_071317690.1">
    <property type="nucleotide sequence ID" value="NZ_CP063356.2"/>
</dbReference>
<feature type="region of interest" description="Disordered" evidence="1">
    <location>
        <begin position="23"/>
        <end position="47"/>
    </location>
</feature>
<dbReference type="AlphaFoldDB" id="A0A1S2LIK9"/>
<reference evidence="3 5" key="1">
    <citation type="submission" date="2016-10" db="EMBL/GenBank/DDBJ databases">
        <title>Draft genome sequences of four alkaliphilic bacteria belonging to the Anaerobacillus genus.</title>
        <authorList>
            <person name="Bassil N.M."/>
            <person name="Lloyd J.R."/>
        </authorList>
    </citation>
    <scope>NUCLEOTIDE SEQUENCE [LARGE SCALE GENOMIC DNA]</scope>
    <source>
        <strain evidence="3 5">NB2006</strain>
    </source>
</reference>
<feature type="signal peptide" evidence="2">
    <location>
        <begin position="1"/>
        <end position="22"/>
    </location>
</feature>
<evidence type="ECO:0000256" key="2">
    <source>
        <dbReference type="SAM" id="SignalP"/>
    </source>
</evidence>
<sequence length="363" mass="39373">MKKFVIITFALFLIFLVGCSNSTSNSDSSSNDASSSEQKTETKSEVTAPTGPLTIVWYPNESGSELAGAREALGDVITAATGLEVQHRTTTDYNIAIETIANGNADLAFMGAIGYIEANIRNNAVQPLVIPSGQSGTADDAVYYGWLGVKKENADLYKDSSDYSIENIKGKKFSFVSTSSTSGFVVPANSIVSYFSQKDEWKNLIAEDLLEGGSNKLFSEVAYGNSHQGSLVNLLTNRVDVAAFCDACVSQYIELIEGEENRPGAIYMVKDNADDPFNNFPGEEFTLISVTPVLNAPIVVNKDNINDDLATKLIEALTSDEVANNTSVFVPAGSDFIGLFNKRADERFVHVNDAWFNPLRELR</sequence>
<dbReference type="Gene3D" id="3.40.190.10">
    <property type="entry name" value="Periplasmic binding protein-like II"/>
    <property type="match status" value="2"/>
</dbReference>
<reference evidence="4 5" key="3">
    <citation type="journal article" date="2019" name="Int. J. Syst. Evol. Microbiol.">
        <title>Anaerobacillus isosaccharinicus sp. nov., an alkaliphilic bacterium which degrades isosaccharinic acid.</title>
        <authorList>
            <person name="Bassil N.M."/>
            <person name="Lloyd J.R."/>
        </authorList>
    </citation>
    <scope>NUCLEOTIDE SEQUENCE [LARGE SCALE GENOMIC DNA]</scope>
    <source>
        <strain evidence="4 5">NB2006</strain>
    </source>
</reference>
<dbReference type="SUPFAM" id="SSF53850">
    <property type="entry name" value="Periplasmic binding protein-like II"/>
    <property type="match status" value="1"/>
</dbReference>
<dbReference type="OrthoDB" id="1792890at2"/>
<dbReference type="Proteomes" id="UP000180175">
    <property type="component" value="Chromosome"/>
</dbReference>
<name>A0A1S2LIK9_9BACI</name>
<dbReference type="Pfam" id="PF12974">
    <property type="entry name" value="Phosphonate-bd"/>
    <property type="match status" value="1"/>
</dbReference>
<keyword evidence="5" id="KW-1185">Reference proteome</keyword>
<dbReference type="PANTHER" id="PTHR35841">
    <property type="entry name" value="PHOSPHONATES-BINDING PERIPLASMIC PROTEIN"/>
    <property type="match status" value="1"/>
</dbReference>
<dbReference type="EMBL" id="CP063356">
    <property type="protein sequence ID" value="QOY38234.1"/>
    <property type="molecule type" value="Genomic_DNA"/>
</dbReference>
<organism evidence="3 5">
    <name type="scientific">Anaerobacillus isosaccharinicus</name>
    <dbReference type="NCBI Taxonomy" id="1532552"/>
    <lineage>
        <taxon>Bacteria</taxon>
        <taxon>Bacillati</taxon>
        <taxon>Bacillota</taxon>
        <taxon>Bacilli</taxon>
        <taxon>Bacillales</taxon>
        <taxon>Bacillaceae</taxon>
        <taxon>Anaerobacillus</taxon>
    </lineage>
</organism>
<dbReference type="KEGG" id="aia:AWH56_012250"/>
<keyword evidence="2" id="KW-0732">Signal</keyword>
<dbReference type="PROSITE" id="PS51257">
    <property type="entry name" value="PROKAR_LIPOPROTEIN"/>
    <property type="match status" value="1"/>
</dbReference>
<dbReference type="EMBL" id="LQXD01000128">
    <property type="protein sequence ID" value="OIJ12358.1"/>
    <property type="molecule type" value="Genomic_DNA"/>
</dbReference>
<accession>A0A1S2LIK9</accession>
<proteinExistence type="predicted"/>
<evidence type="ECO:0000313" key="3">
    <source>
        <dbReference type="EMBL" id="OIJ12358.1"/>
    </source>
</evidence>
<evidence type="ECO:0000313" key="5">
    <source>
        <dbReference type="Proteomes" id="UP000180175"/>
    </source>
</evidence>
<protein>
    <submittedName>
        <fullName evidence="4">PhnD/SsuA/transferrin family substrate-binding protein</fullName>
    </submittedName>
    <submittedName>
        <fullName evidence="3">Phosphonate ABC transporter substrate-binding protein</fullName>
    </submittedName>
</protein>
<reference evidence="4" key="4">
    <citation type="submission" date="2020-10" db="EMBL/GenBank/DDBJ databases">
        <authorList>
            <person name="Bassil N.M."/>
            <person name="Lloyd J.R."/>
        </authorList>
    </citation>
    <scope>NUCLEOTIDE SEQUENCE</scope>
    <source>
        <strain evidence="4">NB2006</strain>
    </source>
</reference>
<dbReference type="PANTHER" id="PTHR35841:SF1">
    <property type="entry name" value="PHOSPHONATES-BINDING PERIPLASMIC PROTEIN"/>
    <property type="match status" value="1"/>
</dbReference>
<evidence type="ECO:0000256" key="1">
    <source>
        <dbReference type="SAM" id="MobiDB-lite"/>
    </source>
</evidence>